<dbReference type="FunFam" id="3.30.930.10:FF:000003">
    <property type="entry name" value="Phenylalanine--tRNA ligase alpha subunit"/>
    <property type="match status" value="1"/>
</dbReference>
<dbReference type="PANTHER" id="PTHR11538:SF41">
    <property type="entry name" value="PHENYLALANINE--TRNA LIGASE, MITOCHONDRIAL"/>
    <property type="match status" value="1"/>
</dbReference>
<dbReference type="InterPro" id="IPR022911">
    <property type="entry name" value="Phe_tRNA_ligase_alpha1_bac"/>
</dbReference>
<organism evidence="16 17">
    <name type="scientific">Bdellovibrio bacteriovorus</name>
    <dbReference type="NCBI Taxonomy" id="959"/>
    <lineage>
        <taxon>Bacteria</taxon>
        <taxon>Pseudomonadati</taxon>
        <taxon>Bdellovibrionota</taxon>
        <taxon>Bdellovibrionia</taxon>
        <taxon>Bdellovibrionales</taxon>
        <taxon>Pseudobdellovibrionaceae</taxon>
        <taxon>Bdellovibrio</taxon>
    </lineage>
</organism>
<dbReference type="SUPFAM" id="SSF46589">
    <property type="entry name" value="tRNA-binding arm"/>
    <property type="match status" value="1"/>
</dbReference>
<dbReference type="PANTHER" id="PTHR11538">
    <property type="entry name" value="PHENYLALANYL-TRNA SYNTHETASE"/>
    <property type="match status" value="1"/>
</dbReference>
<evidence type="ECO:0000256" key="10">
    <source>
        <dbReference type="ARBA" id="ARBA00022917"/>
    </source>
</evidence>
<dbReference type="InterPro" id="IPR006195">
    <property type="entry name" value="aa-tRNA-synth_II"/>
</dbReference>
<dbReference type="OrthoDB" id="5288851at2"/>
<gene>
    <name evidence="13 16" type="primary">pheS</name>
    <name evidence="16" type="ORF">AZI85_13440</name>
</gene>
<dbReference type="EMBL" id="LUKF01000020">
    <property type="protein sequence ID" value="KYG60464.1"/>
    <property type="molecule type" value="Genomic_DNA"/>
</dbReference>
<keyword evidence="6 13" id="KW-0479">Metal-binding</keyword>
<comment type="subcellular location">
    <subcellularLocation>
        <location evidence="1 13">Cytoplasm</location>
    </subcellularLocation>
</comment>
<keyword evidence="9 13" id="KW-0460">Magnesium</keyword>
<dbReference type="AlphaFoldDB" id="A0A150WBR2"/>
<evidence type="ECO:0000256" key="5">
    <source>
        <dbReference type="ARBA" id="ARBA00022598"/>
    </source>
</evidence>
<evidence type="ECO:0000256" key="1">
    <source>
        <dbReference type="ARBA" id="ARBA00004496"/>
    </source>
</evidence>
<dbReference type="GO" id="GO:0006432">
    <property type="term" value="P:phenylalanyl-tRNA aminoacylation"/>
    <property type="evidence" value="ECO:0007669"/>
    <property type="project" value="UniProtKB-UniRule"/>
</dbReference>
<evidence type="ECO:0000256" key="13">
    <source>
        <dbReference type="HAMAP-Rule" id="MF_00281"/>
    </source>
</evidence>
<dbReference type="PROSITE" id="PS50862">
    <property type="entry name" value="AA_TRNA_LIGASE_II"/>
    <property type="match status" value="1"/>
</dbReference>
<dbReference type="GO" id="GO:0000287">
    <property type="term" value="F:magnesium ion binding"/>
    <property type="evidence" value="ECO:0007669"/>
    <property type="project" value="UniProtKB-UniRule"/>
</dbReference>
<dbReference type="InterPro" id="IPR002319">
    <property type="entry name" value="Phenylalanyl-tRNA_Synthase"/>
</dbReference>
<dbReference type="GO" id="GO:0005524">
    <property type="term" value="F:ATP binding"/>
    <property type="evidence" value="ECO:0007669"/>
    <property type="project" value="UniProtKB-UniRule"/>
</dbReference>
<comment type="caution">
    <text evidence="16">The sequence shown here is derived from an EMBL/GenBank/DDBJ whole genome shotgun (WGS) entry which is preliminary data.</text>
</comment>
<keyword evidence="10 13" id="KW-0648">Protein biosynthesis</keyword>
<evidence type="ECO:0000313" key="17">
    <source>
        <dbReference type="Proteomes" id="UP000075391"/>
    </source>
</evidence>
<accession>A0A150WBR2</accession>
<keyword evidence="7 13" id="KW-0547">Nucleotide-binding</keyword>
<comment type="catalytic activity">
    <reaction evidence="12 13">
        <text>tRNA(Phe) + L-phenylalanine + ATP = L-phenylalanyl-tRNA(Phe) + AMP + diphosphate + H(+)</text>
        <dbReference type="Rhea" id="RHEA:19413"/>
        <dbReference type="Rhea" id="RHEA-COMP:9668"/>
        <dbReference type="Rhea" id="RHEA-COMP:9699"/>
        <dbReference type="ChEBI" id="CHEBI:15378"/>
        <dbReference type="ChEBI" id="CHEBI:30616"/>
        <dbReference type="ChEBI" id="CHEBI:33019"/>
        <dbReference type="ChEBI" id="CHEBI:58095"/>
        <dbReference type="ChEBI" id="CHEBI:78442"/>
        <dbReference type="ChEBI" id="CHEBI:78531"/>
        <dbReference type="ChEBI" id="CHEBI:456215"/>
        <dbReference type="EC" id="6.1.1.20"/>
    </reaction>
</comment>
<sequence>MSTTKLDSIKDTALAAFKAAPTSKDLYDLKVQYLGKSGSLTEIMKEMASLPKEEKPLFGKKVNEVKQLLEAAYTEAEDALKKKEISAKMAAEEIDLTLPAASQPKGSAHPVNIVVEEIFTVMARLGYSVRTGPLIEKDYYNFEALNIPADHPARDMQDTFFIDKSHVLRTHTSPIQIHSLETEQLPLRVIGTGPVFRCDSDISHLPNFHQIEALCVDEKVSMADLKGTISFFVREFFGPGLKTRFRPSFFPFTEPSAEVDCSCPICKGKGCSLCKQSGWIEIGGCGLVNPKVFQAAKIEYPKWQGFAFGFGVERMAIIKYGIEDIRLFPENDVRFLRQFVK</sequence>
<evidence type="ECO:0000256" key="2">
    <source>
        <dbReference type="ARBA" id="ARBA00010207"/>
    </source>
</evidence>
<evidence type="ECO:0000256" key="8">
    <source>
        <dbReference type="ARBA" id="ARBA00022840"/>
    </source>
</evidence>
<feature type="domain" description="Aminoacyl-transfer RNA synthetases class-II family profile" evidence="15">
    <location>
        <begin position="123"/>
        <end position="329"/>
    </location>
</feature>
<dbReference type="GO" id="GO:0000049">
    <property type="term" value="F:tRNA binding"/>
    <property type="evidence" value="ECO:0007669"/>
    <property type="project" value="InterPro"/>
</dbReference>
<dbReference type="CDD" id="cd00496">
    <property type="entry name" value="PheRS_alpha_core"/>
    <property type="match status" value="1"/>
</dbReference>
<comment type="similarity">
    <text evidence="2 13">Belongs to the class-II aminoacyl-tRNA synthetase family. Phe-tRNA synthetase alpha subunit type 1 subfamily.</text>
</comment>
<dbReference type="Proteomes" id="UP000075391">
    <property type="component" value="Unassembled WGS sequence"/>
</dbReference>
<dbReference type="SUPFAM" id="SSF55681">
    <property type="entry name" value="Class II aaRS and biotin synthetases"/>
    <property type="match status" value="1"/>
</dbReference>
<evidence type="ECO:0000259" key="15">
    <source>
        <dbReference type="PROSITE" id="PS50862"/>
    </source>
</evidence>
<comment type="cofactor">
    <cofactor evidence="13">
        <name>Mg(2+)</name>
        <dbReference type="ChEBI" id="CHEBI:18420"/>
    </cofactor>
    <text evidence="13">Binds 2 magnesium ions per tetramer.</text>
</comment>
<keyword evidence="14" id="KW-0175">Coiled coil</keyword>
<dbReference type="GO" id="GO:0005737">
    <property type="term" value="C:cytoplasm"/>
    <property type="evidence" value="ECO:0007669"/>
    <property type="project" value="UniProtKB-SubCell"/>
</dbReference>
<reference evidence="16 17" key="1">
    <citation type="submission" date="2016-03" db="EMBL/GenBank/DDBJ databases">
        <authorList>
            <person name="Ploux O."/>
        </authorList>
    </citation>
    <scope>NUCLEOTIDE SEQUENCE [LARGE SCALE GENOMIC DNA]</scope>
    <source>
        <strain evidence="16 17">BER2</strain>
    </source>
</reference>
<dbReference type="InterPro" id="IPR010978">
    <property type="entry name" value="tRNA-bd_arm"/>
</dbReference>
<comment type="subunit">
    <text evidence="3 13">Tetramer of two alpha and two beta subunits.</text>
</comment>
<keyword evidence="5 13" id="KW-0436">Ligase</keyword>
<feature type="binding site" evidence="13">
    <location>
        <position position="254"/>
    </location>
    <ligand>
        <name>Mg(2+)</name>
        <dbReference type="ChEBI" id="CHEBI:18420"/>
        <note>shared with beta subunit</note>
    </ligand>
</feature>
<keyword evidence="4 13" id="KW-0963">Cytoplasm</keyword>
<keyword evidence="11 13" id="KW-0030">Aminoacyl-tRNA synthetase</keyword>
<evidence type="ECO:0000313" key="16">
    <source>
        <dbReference type="EMBL" id="KYG60464.1"/>
    </source>
</evidence>
<evidence type="ECO:0000256" key="4">
    <source>
        <dbReference type="ARBA" id="ARBA00022490"/>
    </source>
</evidence>
<proteinExistence type="inferred from homology"/>
<dbReference type="InterPro" id="IPR004529">
    <property type="entry name" value="Phe-tRNA-synth_IIc_asu"/>
</dbReference>
<evidence type="ECO:0000256" key="14">
    <source>
        <dbReference type="SAM" id="Coils"/>
    </source>
</evidence>
<dbReference type="InterPro" id="IPR004188">
    <property type="entry name" value="Phe-tRNA_ligase_II_N"/>
</dbReference>
<dbReference type="HAMAP" id="MF_00281">
    <property type="entry name" value="Phe_tRNA_synth_alpha1"/>
    <property type="match status" value="1"/>
</dbReference>
<dbReference type="Gene3D" id="3.30.930.10">
    <property type="entry name" value="Bira Bifunctional Protein, Domain 2"/>
    <property type="match status" value="1"/>
</dbReference>
<evidence type="ECO:0000256" key="9">
    <source>
        <dbReference type="ARBA" id="ARBA00022842"/>
    </source>
</evidence>
<dbReference type="GO" id="GO:0004826">
    <property type="term" value="F:phenylalanine-tRNA ligase activity"/>
    <property type="evidence" value="ECO:0007669"/>
    <property type="project" value="UniProtKB-UniRule"/>
</dbReference>
<dbReference type="Pfam" id="PF02912">
    <property type="entry name" value="Phe_tRNA-synt_N"/>
    <property type="match status" value="1"/>
</dbReference>
<dbReference type="EC" id="6.1.1.20" evidence="13"/>
<evidence type="ECO:0000256" key="7">
    <source>
        <dbReference type="ARBA" id="ARBA00022741"/>
    </source>
</evidence>
<evidence type="ECO:0000256" key="3">
    <source>
        <dbReference type="ARBA" id="ARBA00011209"/>
    </source>
</evidence>
<evidence type="ECO:0000256" key="12">
    <source>
        <dbReference type="ARBA" id="ARBA00049255"/>
    </source>
</evidence>
<dbReference type="RefSeq" id="WP_063245222.1">
    <property type="nucleotide sequence ID" value="NZ_CP168967.1"/>
</dbReference>
<dbReference type="Pfam" id="PF01409">
    <property type="entry name" value="tRNA-synt_2d"/>
    <property type="match status" value="1"/>
</dbReference>
<evidence type="ECO:0000256" key="11">
    <source>
        <dbReference type="ARBA" id="ARBA00023146"/>
    </source>
</evidence>
<evidence type="ECO:0000256" key="6">
    <source>
        <dbReference type="ARBA" id="ARBA00022723"/>
    </source>
</evidence>
<keyword evidence="8 13" id="KW-0067">ATP-binding</keyword>
<protein>
    <recommendedName>
        <fullName evidence="13">Phenylalanine--tRNA ligase alpha subunit</fullName>
        <ecNumber evidence="13">6.1.1.20</ecNumber>
    </recommendedName>
    <alternativeName>
        <fullName evidence="13">Phenylalanyl-tRNA synthetase alpha subunit</fullName>
        <shortName evidence="13">PheRS</shortName>
    </alternativeName>
</protein>
<feature type="coiled-coil region" evidence="14">
    <location>
        <begin position="62"/>
        <end position="93"/>
    </location>
</feature>
<dbReference type="InterPro" id="IPR045864">
    <property type="entry name" value="aa-tRNA-synth_II/BPL/LPL"/>
</dbReference>
<name>A0A150WBR2_BDEBC</name>
<dbReference type="NCBIfam" id="TIGR00468">
    <property type="entry name" value="pheS"/>
    <property type="match status" value="1"/>
</dbReference>